<dbReference type="OrthoDB" id="5295180at2"/>
<dbReference type="EMBL" id="SPIA01000002">
    <property type="protein sequence ID" value="TFH67655.1"/>
    <property type="molecule type" value="Genomic_DNA"/>
</dbReference>
<proteinExistence type="predicted"/>
<sequence length="172" mass="18434">MSHYSQPSATPWYRQFWPWFIIALPASVVVAGIATVFIAFSHRDDVVVDDYYREGLAVNQSLAAQRRAAELGVEARLQFDRASGTVTVVLSAAAGPLPSTAGAQLTLHHPIRAARDISVALSAAGAAGQLVGSLAVPARDSYYLRLSDASGNWRLDGEIDFSYGTSRLLTAQ</sequence>
<dbReference type="InterPro" id="IPR008620">
    <property type="entry name" value="FixH"/>
</dbReference>
<evidence type="ECO:0000313" key="2">
    <source>
        <dbReference type="EMBL" id="TFH67655.1"/>
    </source>
</evidence>
<keyword evidence="1" id="KW-1133">Transmembrane helix</keyword>
<reference evidence="2 3" key="1">
    <citation type="submission" date="2019-03" db="EMBL/GenBank/DDBJ databases">
        <title>Draft genome of Gammaproteobacteria bacterium LSUCC0057, a member of the SAR92 clade.</title>
        <authorList>
            <person name="Lanclos V.C."/>
            <person name="Doiron C."/>
            <person name="Henson M.W."/>
            <person name="Thrash J.C."/>
        </authorList>
    </citation>
    <scope>NUCLEOTIDE SEQUENCE [LARGE SCALE GENOMIC DNA]</scope>
    <source>
        <strain evidence="2 3">LSUCC0057</strain>
    </source>
</reference>
<dbReference type="AlphaFoldDB" id="A0A4Y8UFR2"/>
<name>A0A4Y8UFR2_9GAMM</name>
<dbReference type="Proteomes" id="UP000298133">
    <property type="component" value="Unassembled WGS sequence"/>
</dbReference>
<organism evidence="2 3">
    <name type="scientific">Gammaproteobacteria bacterium LSUCC0057</name>
    <dbReference type="NCBI Taxonomy" id="2559237"/>
    <lineage>
        <taxon>Bacteria</taxon>
        <taxon>Pseudomonadati</taxon>
        <taxon>Pseudomonadota</taxon>
        <taxon>Gammaproteobacteria</taxon>
        <taxon>Cellvibrionales</taxon>
        <taxon>Porticoccaceae</taxon>
        <taxon>SAR92 clade</taxon>
    </lineage>
</organism>
<accession>A0A4Y8UFR2</accession>
<protein>
    <submittedName>
        <fullName evidence="2">Nitrogen fixation protein FixH</fullName>
    </submittedName>
</protein>
<keyword evidence="3" id="KW-1185">Reference proteome</keyword>
<feature type="transmembrane region" description="Helical" evidence="1">
    <location>
        <begin position="16"/>
        <end position="40"/>
    </location>
</feature>
<comment type="caution">
    <text evidence="2">The sequence shown here is derived from an EMBL/GenBank/DDBJ whole genome shotgun (WGS) entry which is preliminary data.</text>
</comment>
<evidence type="ECO:0000256" key="1">
    <source>
        <dbReference type="SAM" id="Phobius"/>
    </source>
</evidence>
<keyword evidence="1" id="KW-0472">Membrane</keyword>
<keyword evidence="1" id="KW-0812">Transmembrane</keyword>
<dbReference type="Pfam" id="PF05751">
    <property type="entry name" value="FixH"/>
    <property type="match status" value="1"/>
</dbReference>
<evidence type="ECO:0000313" key="3">
    <source>
        <dbReference type="Proteomes" id="UP000298133"/>
    </source>
</evidence>
<gene>
    <name evidence="2" type="ORF">E3W66_05205</name>
</gene>